<dbReference type="Pfam" id="PF00665">
    <property type="entry name" value="rve"/>
    <property type="match status" value="1"/>
</dbReference>
<dbReference type="GO" id="GO:0015074">
    <property type="term" value="P:DNA integration"/>
    <property type="evidence" value="ECO:0007669"/>
    <property type="project" value="InterPro"/>
</dbReference>
<dbReference type="GO" id="GO:0003676">
    <property type="term" value="F:nucleic acid binding"/>
    <property type="evidence" value="ECO:0007669"/>
    <property type="project" value="InterPro"/>
</dbReference>
<dbReference type="InterPro" id="IPR036397">
    <property type="entry name" value="RNaseH_sf"/>
</dbReference>
<dbReference type="PANTHER" id="PTHR37984:SF5">
    <property type="entry name" value="PROTEIN NYNRIN-LIKE"/>
    <property type="match status" value="1"/>
</dbReference>
<sequence length="587" mass="66838">MEIRAAAYAHDSVDIAKEYPRLLSTELGTFPGYQHEILLGKRNLVADALSRLPMQSGQIALHDPTHDLFVGATQIDQLSLPDMKAATQRDSTLSTVLRYVFSGWPSKKTLAPEFHPYFNVRQELLAEDLCLQREHRIVVPTSLQRRLLSLAHEGHPGIVRMKRKLRQSYWWPGQDNDIENFVKHCEGCQRSDKSLAPANVSKSSIPLPKSTWQKVAIDVTGPFVIAPHSSRFLVVLIDYKSKFPELLMTSTVTSWKIINWLTEIFSRYGAPNELVSDNGPQFTSSEFHHFLQKFNICMPFDTPENEFCGGNLRKTGCLCEMVSPDVYRVEAIYRIVGVNESRGRLQLLWPSFTNKDRSVFYYLPEVRGAVKVSLPITITASFHHSNKNNGFDYHGENSPTKQKTDRNRPRSMPQIQPYQIMPTFSCTLDYQVEDEDFTVIRLDVSGNSSRYSFKKDVWPRFEYKSRINRTHLNEAVLTLESTWRPPETLWSLYSGRQMHSGVCLAAAKTTCRVCLAAAGLTRPHSGSHTRWSTLLNRIVYAASLSGPAPLWFPHTLVYLAESNTVGCIFIRPSPNWRRKRSSKVVAV</sequence>
<evidence type="ECO:0000256" key="1">
    <source>
        <dbReference type="SAM" id="MobiDB-lite"/>
    </source>
</evidence>
<dbReference type="Proteomes" id="UP000735302">
    <property type="component" value="Unassembled WGS sequence"/>
</dbReference>
<accession>A0AAV4A6J0</accession>
<feature type="region of interest" description="Disordered" evidence="1">
    <location>
        <begin position="389"/>
        <end position="413"/>
    </location>
</feature>
<dbReference type="InterPro" id="IPR012337">
    <property type="entry name" value="RNaseH-like_sf"/>
</dbReference>
<reference evidence="3 4" key="1">
    <citation type="journal article" date="2021" name="Elife">
        <title>Chloroplast acquisition without the gene transfer in kleptoplastic sea slugs, Plakobranchus ocellatus.</title>
        <authorList>
            <person name="Maeda T."/>
            <person name="Takahashi S."/>
            <person name="Yoshida T."/>
            <person name="Shimamura S."/>
            <person name="Takaki Y."/>
            <person name="Nagai Y."/>
            <person name="Toyoda A."/>
            <person name="Suzuki Y."/>
            <person name="Arimoto A."/>
            <person name="Ishii H."/>
            <person name="Satoh N."/>
            <person name="Nishiyama T."/>
            <person name="Hasebe M."/>
            <person name="Maruyama T."/>
            <person name="Minagawa J."/>
            <person name="Obokata J."/>
            <person name="Shigenobu S."/>
        </authorList>
    </citation>
    <scope>NUCLEOTIDE SEQUENCE [LARGE SCALE GENOMIC DNA]</scope>
</reference>
<dbReference type="Gene3D" id="3.30.420.10">
    <property type="entry name" value="Ribonuclease H-like superfamily/Ribonuclease H"/>
    <property type="match status" value="1"/>
</dbReference>
<gene>
    <name evidence="3" type="ORF">PoB_002949500</name>
</gene>
<evidence type="ECO:0000313" key="3">
    <source>
        <dbReference type="EMBL" id="GFO02990.1"/>
    </source>
</evidence>
<dbReference type="FunFam" id="1.10.340.70:FF:000003">
    <property type="entry name" value="Protein CBG25708"/>
    <property type="match status" value="1"/>
</dbReference>
<dbReference type="Pfam" id="PF17921">
    <property type="entry name" value="Integrase_H2C2"/>
    <property type="match status" value="1"/>
</dbReference>
<comment type="caution">
    <text evidence="3">The sequence shown here is derived from an EMBL/GenBank/DDBJ whole genome shotgun (WGS) entry which is preliminary data.</text>
</comment>
<organism evidence="3 4">
    <name type="scientific">Plakobranchus ocellatus</name>
    <dbReference type="NCBI Taxonomy" id="259542"/>
    <lineage>
        <taxon>Eukaryota</taxon>
        <taxon>Metazoa</taxon>
        <taxon>Spiralia</taxon>
        <taxon>Lophotrochozoa</taxon>
        <taxon>Mollusca</taxon>
        <taxon>Gastropoda</taxon>
        <taxon>Heterobranchia</taxon>
        <taxon>Euthyneura</taxon>
        <taxon>Panpulmonata</taxon>
        <taxon>Sacoglossa</taxon>
        <taxon>Placobranchoidea</taxon>
        <taxon>Plakobranchidae</taxon>
        <taxon>Plakobranchus</taxon>
    </lineage>
</organism>
<evidence type="ECO:0000313" key="4">
    <source>
        <dbReference type="Proteomes" id="UP000735302"/>
    </source>
</evidence>
<evidence type="ECO:0000259" key="2">
    <source>
        <dbReference type="PROSITE" id="PS50994"/>
    </source>
</evidence>
<dbReference type="InterPro" id="IPR001584">
    <property type="entry name" value="Integrase_cat-core"/>
</dbReference>
<dbReference type="InterPro" id="IPR050951">
    <property type="entry name" value="Retrovirus_Pol_polyprotein"/>
</dbReference>
<dbReference type="EMBL" id="BLXT01003699">
    <property type="protein sequence ID" value="GFO02990.1"/>
    <property type="molecule type" value="Genomic_DNA"/>
</dbReference>
<dbReference type="InterPro" id="IPR041588">
    <property type="entry name" value="Integrase_H2C2"/>
</dbReference>
<proteinExistence type="predicted"/>
<name>A0AAV4A6J0_9GAST</name>
<dbReference type="PROSITE" id="PS50994">
    <property type="entry name" value="INTEGRASE"/>
    <property type="match status" value="1"/>
</dbReference>
<protein>
    <submittedName>
        <fullName evidence="3">Gypsy retrotransposon integrase-like protein 1</fullName>
    </submittedName>
</protein>
<keyword evidence="4" id="KW-1185">Reference proteome</keyword>
<dbReference type="Gene3D" id="1.10.340.70">
    <property type="match status" value="1"/>
</dbReference>
<dbReference type="PANTHER" id="PTHR37984">
    <property type="entry name" value="PROTEIN CBG26694"/>
    <property type="match status" value="1"/>
</dbReference>
<dbReference type="SUPFAM" id="SSF53098">
    <property type="entry name" value="Ribonuclease H-like"/>
    <property type="match status" value="1"/>
</dbReference>
<dbReference type="AlphaFoldDB" id="A0AAV4A6J0"/>
<feature type="domain" description="Integrase catalytic" evidence="2">
    <location>
        <begin position="202"/>
        <end position="310"/>
    </location>
</feature>